<dbReference type="Proteomes" id="UP000322184">
    <property type="component" value="Unassembled WGS sequence"/>
</dbReference>
<evidence type="ECO:0000256" key="11">
    <source>
        <dbReference type="PROSITE-ProRule" id="PRU01360"/>
    </source>
</evidence>
<feature type="domain" description="TonB-dependent receptor plug" evidence="15">
    <location>
        <begin position="45"/>
        <end position="148"/>
    </location>
</feature>
<keyword evidence="2 11" id="KW-0813">Transport</keyword>
<evidence type="ECO:0000256" key="5">
    <source>
        <dbReference type="ARBA" id="ARBA00022692"/>
    </source>
</evidence>
<keyword evidence="3 11" id="KW-1134">Transmembrane beta strand</keyword>
<evidence type="ECO:0000256" key="4">
    <source>
        <dbReference type="ARBA" id="ARBA00022496"/>
    </source>
</evidence>
<dbReference type="Pfam" id="PF07715">
    <property type="entry name" value="Plug"/>
    <property type="match status" value="1"/>
</dbReference>
<proteinExistence type="inferred from homology"/>
<dbReference type="GO" id="GO:0006826">
    <property type="term" value="P:iron ion transport"/>
    <property type="evidence" value="ECO:0007669"/>
    <property type="project" value="UniProtKB-KW"/>
</dbReference>
<keyword evidence="8 12" id="KW-0798">TonB box</keyword>
<dbReference type="InterPro" id="IPR039426">
    <property type="entry name" value="TonB-dep_rcpt-like"/>
</dbReference>
<keyword evidence="9 11" id="KW-0472">Membrane</keyword>
<keyword evidence="16" id="KW-0675">Receptor</keyword>
<keyword evidence="5 11" id="KW-0812">Transmembrane</keyword>
<keyword evidence="6" id="KW-0408">Iron</keyword>
<protein>
    <submittedName>
        <fullName evidence="16">TonB-dependent receptor</fullName>
    </submittedName>
</protein>
<evidence type="ECO:0000256" key="2">
    <source>
        <dbReference type="ARBA" id="ARBA00022448"/>
    </source>
</evidence>
<evidence type="ECO:0000313" key="16">
    <source>
        <dbReference type="EMBL" id="KAA1195763.1"/>
    </source>
</evidence>
<dbReference type="Gene3D" id="2.40.170.20">
    <property type="entry name" value="TonB-dependent receptor, beta-barrel domain"/>
    <property type="match status" value="1"/>
</dbReference>
<sequence length="694" mass="79026">MLKHGVTTIAVLSVFYSHQSLANKNSKTDSLDTIVVTAEKVSADQQKTAIGMTVLSDFDVERKGIENFYEVVSEVPNLYMIKAGNPSDAGFISLRGVTPGMEGEQSVGFFTDGVYSHSFDTELLDIERIEVLRGPQATLYGRNTEAGVINIITKDPDPVTERKLGFSYGSYNRLQTTAILGGGIDEYGDWSYRTALRYLNSDGYFKRDYDNKKNINNVNDFNGRFKLRWQPSDGPWDIITTFDAQNRRNGNASFAPIDKIKRGTKSIDSDYAGKSDVNIYKGSIKAVYQWDRMDLTSISAYTSEDKKDYQDLDFTRKSLSKLLIDRKQDYFSQELRLNSKNTGPFNWLVGMYYFNQDDKLDIDYRMLPVGYQIKNTNVKTNNYALFGNTSYYLMDNVELVAGLRYDYEKKDLKFRKTENFSGITRENLTDNLSFDAWLPKAGVNYYATDNAMLYASIARGYKSGGFNSLAPKDQRRFDAEYTTNYEIGLKSEWLDKTVRWNTSLFWIDFTDQQVEKQFYPESVTQNAGKSISRGLESEISWRVIKGLTLSANAGFNDAHFTEFKDNIYDKKGSKIVGVTDYKDKRPANTPNYTYGVGVDYSFLDGYFIRADYNVAGKVYFDNANTEKQSNYGLLNLRAGYETPTYDITLWAKNLLNKTYVTRAFPMDNPMTGENGWYGRAGEPLTFGATVNVKF</sequence>
<keyword evidence="4" id="KW-0410">Iron transport</keyword>
<dbReference type="SUPFAM" id="SSF56935">
    <property type="entry name" value="Porins"/>
    <property type="match status" value="1"/>
</dbReference>
<dbReference type="GO" id="GO:0009279">
    <property type="term" value="C:cell outer membrane"/>
    <property type="evidence" value="ECO:0007669"/>
    <property type="project" value="UniProtKB-SubCell"/>
</dbReference>
<dbReference type="InterPro" id="IPR036942">
    <property type="entry name" value="Beta-barrel_TonB_sf"/>
</dbReference>
<accession>A0A5B0X8W0</accession>
<feature type="short sequence motif" description="TonB box" evidence="12">
    <location>
        <begin position="33"/>
        <end position="39"/>
    </location>
</feature>
<dbReference type="InterPro" id="IPR000531">
    <property type="entry name" value="Beta-barrel_TonB"/>
</dbReference>
<comment type="subcellular location">
    <subcellularLocation>
        <location evidence="1 11">Cell outer membrane</location>
        <topology evidence="1 11">Multi-pass membrane protein</topology>
    </subcellularLocation>
</comment>
<evidence type="ECO:0000256" key="7">
    <source>
        <dbReference type="ARBA" id="ARBA00023065"/>
    </source>
</evidence>
<keyword evidence="10 11" id="KW-0998">Cell outer membrane</keyword>
<feature type="domain" description="TonB-dependent receptor-like beta-barrel" evidence="14">
    <location>
        <begin position="218"/>
        <end position="654"/>
    </location>
</feature>
<dbReference type="PROSITE" id="PS52016">
    <property type="entry name" value="TONB_DEPENDENT_REC_3"/>
    <property type="match status" value="1"/>
</dbReference>
<evidence type="ECO:0000256" key="13">
    <source>
        <dbReference type="RuleBase" id="RU003357"/>
    </source>
</evidence>
<dbReference type="PANTHER" id="PTHR32552">
    <property type="entry name" value="FERRICHROME IRON RECEPTOR-RELATED"/>
    <property type="match status" value="1"/>
</dbReference>
<evidence type="ECO:0000256" key="9">
    <source>
        <dbReference type="ARBA" id="ARBA00023136"/>
    </source>
</evidence>
<evidence type="ECO:0000313" key="17">
    <source>
        <dbReference type="Proteomes" id="UP000322184"/>
    </source>
</evidence>
<evidence type="ECO:0000256" key="8">
    <source>
        <dbReference type="ARBA" id="ARBA00023077"/>
    </source>
</evidence>
<gene>
    <name evidence="16" type="ORF">F0L16_01210</name>
</gene>
<evidence type="ECO:0000256" key="6">
    <source>
        <dbReference type="ARBA" id="ARBA00023004"/>
    </source>
</evidence>
<reference evidence="16 17" key="1">
    <citation type="submission" date="2019-09" db="EMBL/GenBank/DDBJ databases">
        <title>Whole genome sequence of Photorhabdus heterorhabditis strain ETL (Enterobacteriales: Enterobacteriaceae) a bacterial symbiont of Heterorhabditis zealandica strain ETL (Rhabditida: Heterorhabditidae).</title>
        <authorList>
            <person name="Lulamba T.E."/>
            <person name="Serepa-Dlamini M.H."/>
        </authorList>
    </citation>
    <scope>NUCLEOTIDE SEQUENCE [LARGE SCALE GENOMIC DNA]</scope>
    <source>
        <strain evidence="16 17">ETL</strain>
    </source>
</reference>
<keyword evidence="7" id="KW-0406">Ion transport</keyword>
<dbReference type="PROSITE" id="PS00430">
    <property type="entry name" value="TONB_DEPENDENT_REC_1"/>
    <property type="match status" value="1"/>
</dbReference>
<evidence type="ECO:0000256" key="10">
    <source>
        <dbReference type="ARBA" id="ARBA00023237"/>
    </source>
</evidence>
<organism evidence="16 17">
    <name type="scientific">Photorhabdus heterorhabditis</name>
    <dbReference type="NCBI Taxonomy" id="880156"/>
    <lineage>
        <taxon>Bacteria</taxon>
        <taxon>Pseudomonadati</taxon>
        <taxon>Pseudomonadota</taxon>
        <taxon>Gammaproteobacteria</taxon>
        <taxon>Enterobacterales</taxon>
        <taxon>Morganellaceae</taxon>
        <taxon>Photorhabdus</taxon>
    </lineage>
</organism>
<dbReference type="EMBL" id="VTUW01000001">
    <property type="protein sequence ID" value="KAA1195763.1"/>
    <property type="molecule type" value="Genomic_DNA"/>
</dbReference>
<evidence type="ECO:0000256" key="1">
    <source>
        <dbReference type="ARBA" id="ARBA00004571"/>
    </source>
</evidence>
<dbReference type="STRING" id="880156.AM629_06505"/>
<dbReference type="InterPro" id="IPR010916">
    <property type="entry name" value="TonB_box_CS"/>
</dbReference>
<evidence type="ECO:0000256" key="3">
    <source>
        <dbReference type="ARBA" id="ARBA00022452"/>
    </source>
</evidence>
<evidence type="ECO:0000256" key="12">
    <source>
        <dbReference type="PROSITE-ProRule" id="PRU10143"/>
    </source>
</evidence>
<dbReference type="PANTHER" id="PTHR32552:SF81">
    <property type="entry name" value="TONB-DEPENDENT OUTER MEMBRANE RECEPTOR"/>
    <property type="match status" value="1"/>
</dbReference>
<dbReference type="RefSeq" id="WP_149615952.1">
    <property type="nucleotide sequence ID" value="NZ_CAWPFF010000001.1"/>
</dbReference>
<evidence type="ECO:0000259" key="14">
    <source>
        <dbReference type="Pfam" id="PF00593"/>
    </source>
</evidence>
<dbReference type="Pfam" id="PF00593">
    <property type="entry name" value="TonB_dep_Rec_b-barrel"/>
    <property type="match status" value="1"/>
</dbReference>
<comment type="caution">
    <text evidence="16">The sequence shown here is derived from an EMBL/GenBank/DDBJ whole genome shotgun (WGS) entry which is preliminary data.</text>
</comment>
<dbReference type="CDD" id="cd01347">
    <property type="entry name" value="ligand_gated_channel"/>
    <property type="match status" value="1"/>
</dbReference>
<comment type="similarity">
    <text evidence="11 13">Belongs to the TonB-dependent receptor family.</text>
</comment>
<dbReference type="AlphaFoldDB" id="A0A5B0X8W0"/>
<name>A0A5B0X8W0_9GAMM</name>
<dbReference type="InterPro" id="IPR012910">
    <property type="entry name" value="Plug_dom"/>
</dbReference>
<evidence type="ECO:0000259" key="15">
    <source>
        <dbReference type="Pfam" id="PF07715"/>
    </source>
</evidence>